<evidence type="ECO:0000313" key="5">
    <source>
        <dbReference type="Proteomes" id="UP001200470"/>
    </source>
</evidence>
<dbReference type="InterPro" id="IPR050330">
    <property type="entry name" value="Bact_OuterMem_StrucFunc"/>
</dbReference>
<sequence>MKPVKTLLAAALMATGMATAHAQTTYIDRDGNEYQFKKHWFLDVQAGGQYTLGEAKFGDLLSPNFQGAIGYQFSPIVGVRAQANGLWSRGGWAGFRAKVGDKPYNATYKYKYVAPGLEVMVNLSNLFCGWNPMRTLNVSAFLGGGINWAGGNGEVNNIAATLKNVDDYNLEYLWQGKKVRPFGRAGVDVAIRINNTLSFMVEGNANIISDKYNSKKAGNADWYFNALAGVRINLGKSYTKRQKPQVIETQPQQVVEPAPQTVAPVEQPKAETVEVKKVEEIRRDVFFVINSKVVAKAEQDKIKEVVDFLNSYPEAKVAVTGYADAGTGNNTINDRLAAQRANAVVKVLTEQYGIAKDRITSDSKGARVQPFAENDKNRVSIVIAK</sequence>
<evidence type="ECO:0000313" key="4">
    <source>
        <dbReference type="EMBL" id="MCF2563378.1"/>
    </source>
</evidence>
<dbReference type="Pfam" id="PF00691">
    <property type="entry name" value="OmpA"/>
    <property type="match status" value="1"/>
</dbReference>
<dbReference type="Proteomes" id="UP001200470">
    <property type="component" value="Unassembled WGS sequence"/>
</dbReference>
<feature type="signal peptide" evidence="2">
    <location>
        <begin position="1"/>
        <end position="22"/>
    </location>
</feature>
<dbReference type="RefSeq" id="WP_301637773.1">
    <property type="nucleotide sequence ID" value="NZ_JADYTN010000007.1"/>
</dbReference>
<evidence type="ECO:0000259" key="3">
    <source>
        <dbReference type="PROSITE" id="PS51123"/>
    </source>
</evidence>
<reference evidence="4 5" key="1">
    <citation type="submission" date="2020-12" db="EMBL/GenBank/DDBJ databases">
        <title>Whole genome sequences of gut porcine anaerobes.</title>
        <authorList>
            <person name="Kubasova T."/>
            <person name="Jahodarova E."/>
            <person name="Rychlik I."/>
        </authorList>
    </citation>
    <scope>NUCLEOTIDE SEQUENCE [LARGE SCALE GENOMIC DNA]</scope>
    <source>
        <strain evidence="4 5">An925</strain>
    </source>
</reference>
<keyword evidence="1" id="KW-0472">Membrane</keyword>
<protein>
    <submittedName>
        <fullName evidence="4">OmpA family protein</fullName>
    </submittedName>
</protein>
<gene>
    <name evidence="4" type="ORF">I6E12_04540</name>
</gene>
<dbReference type="InterPro" id="IPR036737">
    <property type="entry name" value="OmpA-like_sf"/>
</dbReference>
<evidence type="ECO:0000256" key="2">
    <source>
        <dbReference type="SAM" id="SignalP"/>
    </source>
</evidence>
<dbReference type="PANTHER" id="PTHR30329:SF21">
    <property type="entry name" value="LIPOPROTEIN YIAD-RELATED"/>
    <property type="match status" value="1"/>
</dbReference>
<comment type="caution">
    <text evidence="4">The sequence shown here is derived from an EMBL/GenBank/DDBJ whole genome shotgun (WGS) entry which is preliminary data.</text>
</comment>
<dbReference type="CDD" id="cd07185">
    <property type="entry name" value="OmpA_C-like"/>
    <property type="match status" value="1"/>
</dbReference>
<name>A0ABS9CE52_9BACT</name>
<keyword evidence="5" id="KW-1185">Reference proteome</keyword>
<dbReference type="InterPro" id="IPR006665">
    <property type="entry name" value="OmpA-like"/>
</dbReference>
<dbReference type="SUPFAM" id="SSF103088">
    <property type="entry name" value="OmpA-like"/>
    <property type="match status" value="1"/>
</dbReference>
<dbReference type="Gene3D" id="3.30.1330.60">
    <property type="entry name" value="OmpA-like domain"/>
    <property type="match status" value="1"/>
</dbReference>
<dbReference type="PANTHER" id="PTHR30329">
    <property type="entry name" value="STATOR ELEMENT OF FLAGELLAR MOTOR COMPLEX"/>
    <property type="match status" value="1"/>
</dbReference>
<keyword evidence="2" id="KW-0732">Signal</keyword>
<dbReference type="EMBL" id="JADYTN010000007">
    <property type="protein sequence ID" value="MCF2563378.1"/>
    <property type="molecule type" value="Genomic_DNA"/>
</dbReference>
<feature type="chain" id="PRO_5045207606" evidence="2">
    <location>
        <begin position="23"/>
        <end position="385"/>
    </location>
</feature>
<proteinExistence type="predicted"/>
<accession>A0ABS9CE52</accession>
<dbReference type="PROSITE" id="PS51123">
    <property type="entry name" value="OMPA_2"/>
    <property type="match status" value="1"/>
</dbReference>
<evidence type="ECO:0000256" key="1">
    <source>
        <dbReference type="PROSITE-ProRule" id="PRU00473"/>
    </source>
</evidence>
<feature type="domain" description="OmpA-like" evidence="3">
    <location>
        <begin position="274"/>
        <end position="385"/>
    </location>
</feature>
<organism evidence="4 5">
    <name type="scientific">Xylanibacter brevis</name>
    <dbReference type="NCBI Taxonomy" id="83231"/>
    <lineage>
        <taxon>Bacteria</taxon>
        <taxon>Pseudomonadati</taxon>
        <taxon>Bacteroidota</taxon>
        <taxon>Bacteroidia</taxon>
        <taxon>Bacteroidales</taxon>
        <taxon>Prevotellaceae</taxon>
        <taxon>Xylanibacter</taxon>
    </lineage>
</organism>